<protein>
    <submittedName>
        <fullName evidence="7">O-glycosyl hydrolase</fullName>
    </submittedName>
</protein>
<dbReference type="InterPro" id="IPR017853">
    <property type="entry name" value="GH"/>
</dbReference>
<dbReference type="InterPro" id="IPR013780">
    <property type="entry name" value="Glyco_hydro_b"/>
</dbReference>
<dbReference type="InterPro" id="IPR033452">
    <property type="entry name" value="GH30_C"/>
</dbReference>
<organism evidence="7 8">
    <name type="scientific">Microlunatus parietis</name>
    <dbReference type="NCBI Taxonomy" id="682979"/>
    <lineage>
        <taxon>Bacteria</taxon>
        <taxon>Bacillati</taxon>
        <taxon>Actinomycetota</taxon>
        <taxon>Actinomycetes</taxon>
        <taxon>Propionibacteriales</taxon>
        <taxon>Propionibacteriaceae</taxon>
        <taxon>Microlunatus</taxon>
    </lineage>
</organism>
<evidence type="ECO:0000256" key="4">
    <source>
        <dbReference type="RuleBase" id="RU361188"/>
    </source>
</evidence>
<dbReference type="EMBL" id="JACCBU010000001">
    <property type="protein sequence ID" value="NYE73748.1"/>
    <property type="molecule type" value="Genomic_DNA"/>
</dbReference>
<reference evidence="7 8" key="1">
    <citation type="submission" date="2020-07" db="EMBL/GenBank/DDBJ databases">
        <title>Sequencing the genomes of 1000 actinobacteria strains.</title>
        <authorList>
            <person name="Klenk H.-P."/>
        </authorList>
    </citation>
    <scope>NUCLEOTIDE SEQUENCE [LARGE SCALE GENOMIC DNA]</scope>
    <source>
        <strain evidence="7 8">DSM 22083</strain>
    </source>
</reference>
<sequence length="770" mass="82407">MVRRSPYPLVLLVALGMITAGAATGTAEPRNPDGVAVWLTDLSTDDRLTRQADLSWTGAAPGAGTVITVDPTRAYQRMTGFGASLTDSSAWVITEKLSGTARAKIMRELFSAEDGIGLSVLRQPMGASDFAVERAYSYDDQPEGETDPDLSEFSVDHDRDYLLPRLREALTLNPELTVMASPWSAPGWMKDSDSMITGSLLPRYHASYARYFVKFLQAYAKAGVPVRYVTAQNEPLYEPADYPGQGMPPEQAVEFIGDHLGPAIAGAGLDTEILGYDHNWDVTDYPEALQHDRRAARYVPGTAWHCYGGGVPAQSVSHNNYPRAQAFLTECSGGDWQGTEREAFTQTMGSVIGVPRNWGQSVILWNLALDERKGPYIGGCSTCRGVITVNDDGTVDKELEYWALGHASRFVRPGAARIASSVAADEVINVAFRNPDGSTVLIAHNASGSARSLTVRVGDRSFEHRLPAGAAATYRWTGAVPDSPADPDDLGSLDLDFGRGPAGTPGGRLLQTVSAETVAELNQVRVGDDWFAYSLPYGAALTPTGPVESLPRKGWRATASHTEQDGAAARMLDGDQATRWSSGAGQSPGEWVRLDFGTERTFDQVRLSVGANVGDYVRAYRLETSADGETWTPVARGRGSTGTMIIPLPRTTTRHLRLVSEGSSGSWWSITEFGLAATGEAAPAAAAAPDGRVRTRTAELAGVGTVTGTYNPRPDPATLTLPVPGLRYRYVLPGTAAATFLTADQSLPQPFSRRVAAGVTGRSGAEESGR</sequence>
<comment type="caution">
    <text evidence="7">The sequence shown here is derived from an EMBL/GenBank/DDBJ whole genome shotgun (WGS) entry which is preliminary data.</text>
</comment>
<evidence type="ECO:0000256" key="2">
    <source>
        <dbReference type="ARBA" id="ARBA00022729"/>
    </source>
</evidence>
<dbReference type="InterPro" id="IPR008979">
    <property type="entry name" value="Galactose-bd-like_sf"/>
</dbReference>
<accession>A0A7Y9IBT3</accession>
<evidence type="ECO:0000313" key="8">
    <source>
        <dbReference type="Proteomes" id="UP000569914"/>
    </source>
</evidence>
<evidence type="ECO:0000256" key="1">
    <source>
        <dbReference type="ARBA" id="ARBA00005382"/>
    </source>
</evidence>
<dbReference type="InterPro" id="IPR000421">
    <property type="entry name" value="FA58C"/>
</dbReference>
<proteinExistence type="inferred from homology"/>
<dbReference type="Pfam" id="PF00754">
    <property type="entry name" value="F5_F8_type_C"/>
    <property type="match status" value="1"/>
</dbReference>
<dbReference type="PANTHER" id="PTHR11069">
    <property type="entry name" value="GLUCOSYLCERAMIDASE"/>
    <property type="match status" value="1"/>
</dbReference>
<feature type="chain" id="PRO_5031358812" evidence="5">
    <location>
        <begin position="23"/>
        <end position="770"/>
    </location>
</feature>
<dbReference type="Gene3D" id="2.60.120.260">
    <property type="entry name" value="Galactose-binding domain-like"/>
    <property type="match status" value="1"/>
</dbReference>
<evidence type="ECO:0000313" key="7">
    <source>
        <dbReference type="EMBL" id="NYE73748.1"/>
    </source>
</evidence>
<dbReference type="GO" id="GO:0016020">
    <property type="term" value="C:membrane"/>
    <property type="evidence" value="ECO:0007669"/>
    <property type="project" value="GOC"/>
</dbReference>
<dbReference type="Gene3D" id="3.20.20.80">
    <property type="entry name" value="Glycosidases"/>
    <property type="match status" value="1"/>
</dbReference>
<name>A0A7Y9IBT3_9ACTN</name>
<comment type="similarity">
    <text evidence="1 4">Belongs to the glycosyl hydrolase 30 family.</text>
</comment>
<dbReference type="GO" id="GO:0006680">
    <property type="term" value="P:glucosylceramide catabolic process"/>
    <property type="evidence" value="ECO:0007669"/>
    <property type="project" value="TreeGrafter"/>
</dbReference>
<evidence type="ECO:0000256" key="3">
    <source>
        <dbReference type="ARBA" id="ARBA00022801"/>
    </source>
</evidence>
<dbReference type="RefSeq" id="WP_179755476.1">
    <property type="nucleotide sequence ID" value="NZ_JACCBU010000001.1"/>
</dbReference>
<dbReference type="Pfam" id="PF02055">
    <property type="entry name" value="Glyco_hydro_30"/>
    <property type="match status" value="1"/>
</dbReference>
<dbReference type="Proteomes" id="UP000569914">
    <property type="component" value="Unassembled WGS sequence"/>
</dbReference>
<feature type="signal peptide" evidence="5">
    <location>
        <begin position="1"/>
        <end position="22"/>
    </location>
</feature>
<dbReference type="PANTHER" id="PTHR11069:SF23">
    <property type="entry name" value="LYSOSOMAL ACID GLUCOSYLCERAMIDASE"/>
    <property type="match status" value="1"/>
</dbReference>
<dbReference type="InterPro" id="IPR001139">
    <property type="entry name" value="Glyco_hydro_30"/>
</dbReference>
<dbReference type="InterPro" id="IPR033453">
    <property type="entry name" value="Glyco_hydro_30_TIM-barrel"/>
</dbReference>
<dbReference type="Pfam" id="PF17189">
    <property type="entry name" value="Glyco_hydro_30C"/>
    <property type="match status" value="1"/>
</dbReference>
<keyword evidence="3 4" id="KW-0378">Hydrolase</keyword>
<dbReference type="AlphaFoldDB" id="A0A7Y9IBT3"/>
<feature type="domain" description="F5/8 type C" evidence="6">
    <location>
        <begin position="539"/>
        <end position="680"/>
    </location>
</feature>
<dbReference type="PRINTS" id="PR00843">
    <property type="entry name" value="GLHYDRLASE30"/>
</dbReference>
<keyword evidence="8" id="KW-1185">Reference proteome</keyword>
<keyword evidence="2 5" id="KW-0732">Signal</keyword>
<dbReference type="PROSITE" id="PS50022">
    <property type="entry name" value="FA58C_3"/>
    <property type="match status" value="1"/>
</dbReference>
<evidence type="ECO:0000259" key="6">
    <source>
        <dbReference type="PROSITE" id="PS50022"/>
    </source>
</evidence>
<dbReference type="SUPFAM" id="SSF51445">
    <property type="entry name" value="(Trans)glycosidases"/>
    <property type="match status" value="1"/>
</dbReference>
<evidence type="ECO:0000256" key="5">
    <source>
        <dbReference type="SAM" id="SignalP"/>
    </source>
</evidence>
<dbReference type="GO" id="GO:0004348">
    <property type="term" value="F:glucosylceramidase activity"/>
    <property type="evidence" value="ECO:0007669"/>
    <property type="project" value="InterPro"/>
</dbReference>
<gene>
    <name evidence="7" type="ORF">BKA15_005077</name>
</gene>
<dbReference type="SUPFAM" id="SSF49785">
    <property type="entry name" value="Galactose-binding domain-like"/>
    <property type="match status" value="1"/>
</dbReference>
<keyword evidence="4" id="KW-0326">Glycosidase</keyword>
<dbReference type="Gene3D" id="2.60.40.1180">
    <property type="entry name" value="Golgi alpha-mannosidase II"/>
    <property type="match status" value="1"/>
</dbReference>